<feature type="region of interest" description="Disordered" evidence="1">
    <location>
        <begin position="1110"/>
        <end position="1130"/>
    </location>
</feature>
<name>A0A9P4NYY8_9PEZI</name>
<comment type="caution">
    <text evidence="4">The sequence shown here is derived from an EMBL/GenBank/DDBJ whole genome shotgun (WGS) entry which is preliminary data.</text>
</comment>
<feature type="compositionally biased region" description="Polar residues" evidence="1">
    <location>
        <begin position="970"/>
        <end position="992"/>
    </location>
</feature>
<dbReference type="OrthoDB" id="3793279at2759"/>
<proteinExistence type="predicted"/>
<feature type="signal peptide" evidence="2">
    <location>
        <begin position="1"/>
        <end position="22"/>
    </location>
</feature>
<dbReference type="AlphaFoldDB" id="A0A9P4NYY8"/>
<dbReference type="EMBL" id="MU007017">
    <property type="protein sequence ID" value="KAF2434207.1"/>
    <property type="molecule type" value="Genomic_DNA"/>
</dbReference>
<evidence type="ECO:0000256" key="1">
    <source>
        <dbReference type="SAM" id="MobiDB-lite"/>
    </source>
</evidence>
<feature type="domain" description="Apple" evidence="3">
    <location>
        <begin position="249"/>
        <end position="343"/>
    </location>
</feature>
<feature type="compositionally biased region" description="Gly residues" evidence="1">
    <location>
        <begin position="832"/>
        <end position="846"/>
    </location>
</feature>
<accession>A0A9P4NYY8</accession>
<feature type="region of interest" description="Disordered" evidence="1">
    <location>
        <begin position="577"/>
        <end position="609"/>
    </location>
</feature>
<dbReference type="Proteomes" id="UP000800235">
    <property type="component" value="Unassembled WGS sequence"/>
</dbReference>
<keyword evidence="2" id="KW-0732">Signal</keyword>
<keyword evidence="5" id="KW-1185">Reference proteome</keyword>
<evidence type="ECO:0000259" key="3">
    <source>
        <dbReference type="PROSITE" id="PS50948"/>
    </source>
</evidence>
<feature type="compositionally biased region" description="Low complexity" evidence="1">
    <location>
        <begin position="1032"/>
        <end position="1054"/>
    </location>
</feature>
<feature type="compositionally biased region" description="Polar residues" evidence="1">
    <location>
        <begin position="903"/>
        <end position="935"/>
    </location>
</feature>
<feature type="compositionally biased region" description="Gly residues" evidence="1">
    <location>
        <begin position="769"/>
        <end position="781"/>
    </location>
</feature>
<evidence type="ECO:0000313" key="4">
    <source>
        <dbReference type="EMBL" id="KAF2434207.1"/>
    </source>
</evidence>
<protein>
    <recommendedName>
        <fullName evidence="3">Apple domain-containing protein</fullName>
    </recommendedName>
</protein>
<evidence type="ECO:0000256" key="2">
    <source>
        <dbReference type="SAM" id="SignalP"/>
    </source>
</evidence>
<feature type="compositionally biased region" description="Polar residues" evidence="1">
    <location>
        <begin position="866"/>
        <end position="877"/>
    </location>
</feature>
<dbReference type="InterPro" id="IPR003609">
    <property type="entry name" value="Pan_app"/>
</dbReference>
<gene>
    <name evidence="4" type="ORF">EJ08DRAFT_730904</name>
</gene>
<dbReference type="PROSITE" id="PS50948">
    <property type="entry name" value="PAN"/>
    <property type="match status" value="1"/>
</dbReference>
<sequence>MHFLRFSLQASVCLLSLPFSEARIGNRLAERLGLLKRQGGLCIEDEWYAAVSAQDDSQYFCSVWNSSPNATTTTYFTPTSTSINIRTTSTFTERVYTRVTATITVTPAMKLRRAPAPTERAVLQERGTAADQVMQVFAQVLAGEDVSSISSGNTFAASLFSDVSSACGCLSQGPLYTETVTSTDPPNIKVVTAYTVKTYEVESSSTVRTVTVTASPSSRASSTVTSVSTVVVTPVPAPSDAPLGYNYNCPADNNTTQRVVVGSNVYSFLVFCNSSFTDESSIASSPATKEGDCLAQCAQADGAVRAPLCKGFSFDGVSCSLYSTALSGKLVSTNGVDSAILLAVKGTNTTFQNRTAGASEASSVIASITRSGVTMITPPPSSTYNSTAGTSCFASTSTFSNGAESWTSVCASSYAWYGAWESTATIIYSTEAVFVVGGSGGGSNGAGGSGGAGGGSDGASGSAGQTITMATATATGGSGAESTGTGAIIGTGGAWSSAWSSAYTTVVSGSTFVTTVTGGASGGGSGFNGTGGVVVPTGGSGNGSIGTGGAWSSAYTSAYTTIVSGSTFVTTVTGGAGGEGSGSSGTGGGAGSTAGSGSGSTGTGSVLFPDTSTVTTIIGESTITYITSGATSAEGSGSTGTGGVISQTASNISTAIGGITSGGGSGSTGTGGVILPTGGNFTTTIINATTLTIINSGASSGATAGSTGTGGVILSSMLGTINSGAISGGGSGSTGTGGVITPTANSTGPVFYSTFFNATVTTAVSSGETSGGGETATGTGGVILPTSNGTFSRTTSEKPRSGTASPPESETTQPPYGSWTPSYNFSIIIPGTGTGGSGESSTGTGGVIIPTSDANFSRSATDKPRSGSQTPLSSGPSSGFPYPTPNSTWLGETHPGPTTTPPVSQTWTPYPGFNTTIPTSSGTAPTIDTDTFSRSASDKPRSGSQSPSGPSSGFPYPSPNSTWLGETHAGPTTSTPLSTVSGSPTPSPNSTYCATTTIRETVTETIYTESCPGICITSDFASYGLTYTAMTSSTPTPTTSPTTTFTTASSSVTSLPQLRQPGEPATQADIDSSCAFIGNQIFNGEFELKDSNSNPLGWGFSRTSPKISFLSSEDPAQHTDGGSRNGRIESTNSTAIGRIYQPLTLCPNTKYSLMAWTKQPRVLAECSAVFNLGGVEIGRVSPGQVWSSAASGGMTFTVGTNTAVDFEIGVNCRGSGDSGGKRVILFDDLDLSAVLP</sequence>
<feature type="compositionally biased region" description="Polar residues" evidence="1">
    <location>
        <begin position="785"/>
        <end position="794"/>
    </location>
</feature>
<feature type="region of interest" description="Disordered" evidence="1">
    <location>
        <begin position="764"/>
        <end position="992"/>
    </location>
</feature>
<organism evidence="4 5">
    <name type="scientific">Tothia fuscella</name>
    <dbReference type="NCBI Taxonomy" id="1048955"/>
    <lineage>
        <taxon>Eukaryota</taxon>
        <taxon>Fungi</taxon>
        <taxon>Dikarya</taxon>
        <taxon>Ascomycota</taxon>
        <taxon>Pezizomycotina</taxon>
        <taxon>Dothideomycetes</taxon>
        <taxon>Pleosporomycetidae</taxon>
        <taxon>Venturiales</taxon>
        <taxon>Cylindrosympodiaceae</taxon>
        <taxon>Tothia</taxon>
    </lineage>
</organism>
<reference evidence="4" key="1">
    <citation type="journal article" date="2020" name="Stud. Mycol.">
        <title>101 Dothideomycetes genomes: a test case for predicting lifestyles and emergence of pathogens.</title>
        <authorList>
            <person name="Haridas S."/>
            <person name="Albert R."/>
            <person name="Binder M."/>
            <person name="Bloem J."/>
            <person name="Labutti K."/>
            <person name="Salamov A."/>
            <person name="Andreopoulos B."/>
            <person name="Baker S."/>
            <person name="Barry K."/>
            <person name="Bills G."/>
            <person name="Bluhm B."/>
            <person name="Cannon C."/>
            <person name="Castanera R."/>
            <person name="Culley D."/>
            <person name="Daum C."/>
            <person name="Ezra D."/>
            <person name="Gonzalez J."/>
            <person name="Henrissat B."/>
            <person name="Kuo A."/>
            <person name="Liang C."/>
            <person name="Lipzen A."/>
            <person name="Lutzoni F."/>
            <person name="Magnuson J."/>
            <person name="Mondo S."/>
            <person name="Nolan M."/>
            <person name="Ohm R."/>
            <person name="Pangilinan J."/>
            <person name="Park H.-J."/>
            <person name="Ramirez L."/>
            <person name="Alfaro M."/>
            <person name="Sun H."/>
            <person name="Tritt A."/>
            <person name="Yoshinaga Y."/>
            <person name="Zwiers L.-H."/>
            <person name="Turgeon B."/>
            <person name="Goodwin S."/>
            <person name="Spatafora J."/>
            <person name="Crous P."/>
            <person name="Grigoriev I."/>
        </authorList>
    </citation>
    <scope>NUCLEOTIDE SEQUENCE</scope>
    <source>
        <strain evidence="4">CBS 130266</strain>
    </source>
</reference>
<feature type="region of interest" description="Disordered" evidence="1">
    <location>
        <begin position="1032"/>
        <end position="1067"/>
    </location>
</feature>
<feature type="compositionally biased region" description="Gly residues" evidence="1">
    <location>
        <begin position="577"/>
        <end position="602"/>
    </location>
</feature>
<feature type="chain" id="PRO_5040330146" description="Apple domain-containing protein" evidence="2">
    <location>
        <begin position="23"/>
        <end position="1236"/>
    </location>
</feature>
<feature type="compositionally biased region" description="Low complexity" evidence="1">
    <location>
        <begin position="942"/>
        <end position="961"/>
    </location>
</feature>
<evidence type="ECO:0000313" key="5">
    <source>
        <dbReference type="Proteomes" id="UP000800235"/>
    </source>
</evidence>
<feature type="compositionally biased region" description="Polar residues" evidence="1">
    <location>
        <begin position="802"/>
        <end position="825"/>
    </location>
</feature>